<dbReference type="InterPro" id="IPR004174">
    <property type="entry name" value="GpW"/>
</dbReference>
<reference evidence="1 2" key="1">
    <citation type="submission" date="2016-08" db="EMBL/GenBank/DDBJ databases">
        <title>Draft genome sequence of Candidatus Piscirickettsia litoralis, from seawater.</title>
        <authorList>
            <person name="Wan X."/>
            <person name="Lee A.J."/>
            <person name="Hou S."/>
            <person name="Donachie S.P."/>
        </authorList>
    </citation>
    <scope>NUCLEOTIDE SEQUENCE [LARGE SCALE GENOMIC DNA]</scope>
    <source>
        <strain evidence="1 2">Y2</strain>
    </source>
</reference>
<sequence>MYTQQNIDDVRQAIIDLATGKRTTSVSFNGTTVNYATADLPKLELLLSKMCQQVSKKSRISTIVGGKGL</sequence>
<proteinExistence type="predicted"/>
<dbReference type="Gene3D" id="3.30.1580.10">
    <property type="entry name" value="Head-to-tail joining protein W"/>
    <property type="match status" value="1"/>
</dbReference>
<evidence type="ECO:0000313" key="1">
    <source>
        <dbReference type="EMBL" id="ODN41175.1"/>
    </source>
</evidence>
<dbReference type="Proteomes" id="UP000094329">
    <property type="component" value="Unassembled WGS sequence"/>
</dbReference>
<name>A0ABX2ZYA0_9GAMM</name>
<comment type="caution">
    <text evidence="1">The sequence shown here is derived from an EMBL/GenBank/DDBJ whole genome shotgun (WGS) entry which is preliminary data.</text>
</comment>
<accession>A0ABX2ZYA0</accession>
<keyword evidence="2" id="KW-1185">Reference proteome</keyword>
<organism evidence="1 2">
    <name type="scientific">Piscirickettsia litoralis</name>
    <dbReference type="NCBI Taxonomy" id="1891921"/>
    <lineage>
        <taxon>Bacteria</taxon>
        <taxon>Pseudomonadati</taxon>
        <taxon>Pseudomonadota</taxon>
        <taxon>Gammaproteobacteria</taxon>
        <taxon>Thiotrichales</taxon>
        <taxon>Piscirickettsiaceae</taxon>
        <taxon>Piscirickettsia</taxon>
    </lineage>
</organism>
<dbReference type="RefSeq" id="WP_069314448.1">
    <property type="nucleotide sequence ID" value="NZ_MDTU01000006.1"/>
</dbReference>
<dbReference type="SUPFAM" id="SSF64210">
    <property type="entry name" value="Head-to-tail joining protein W, gpW"/>
    <property type="match status" value="1"/>
</dbReference>
<protein>
    <recommendedName>
        <fullName evidence="3">Phage tail protein</fullName>
    </recommendedName>
</protein>
<dbReference type="InterPro" id="IPR036626">
    <property type="entry name" value="GpW_sf"/>
</dbReference>
<dbReference type="EMBL" id="MDTU01000006">
    <property type="protein sequence ID" value="ODN41175.1"/>
    <property type="molecule type" value="Genomic_DNA"/>
</dbReference>
<evidence type="ECO:0000313" key="2">
    <source>
        <dbReference type="Proteomes" id="UP000094329"/>
    </source>
</evidence>
<gene>
    <name evidence="1" type="ORF">BGC07_18040</name>
</gene>
<evidence type="ECO:0008006" key="3">
    <source>
        <dbReference type="Google" id="ProtNLM"/>
    </source>
</evidence>
<dbReference type="Pfam" id="PF02831">
    <property type="entry name" value="gpW"/>
    <property type="match status" value="1"/>
</dbReference>